<organism evidence="1 2">
    <name type="scientific">Trifolium medium</name>
    <dbReference type="NCBI Taxonomy" id="97028"/>
    <lineage>
        <taxon>Eukaryota</taxon>
        <taxon>Viridiplantae</taxon>
        <taxon>Streptophyta</taxon>
        <taxon>Embryophyta</taxon>
        <taxon>Tracheophyta</taxon>
        <taxon>Spermatophyta</taxon>
        <taxon>Magnoliopsida</taxon>
        <taxon>eudicotyledons</taxon>
        <taxon>Gunneridae</taxon>
        <taxon>Pentapetalae</taxon>
        <taxon>rosids</taxon>
        <taxon>fabids</taxon>
        <taxon>Fabales</taxon>
        <taxon>Fabaceae</taxon>
        <taxon>Papilionoideae</taxon>
        <taxon>50 kb inversion clade</taxon>
        <taxon>NPAAA clade</taxon>
        <taxon>Hologalegina</taxon>
        <taxon>IRL clade</taxon>
        <taxon>Trifolieae</taxon>
        <taxon>Trifolium</taxon>
    </lineage>
</organism>
<name>A0A392TQF4_9FABA</name>
<protein>
    <submittedName>
        <fullName evidence="1">Uncharacterized protein</fullName>
    </submittedName>
</protein>
<evidence type="ECO:0000313" key="2">
    <source>
        <dbReference type="Proteomes" id="UP000265520"/>
    </source>
</evidence>
<accession>A0A392TQF4</accession>
<dbReference type="EMBL" id="LXQA010636218">
    <property type="protein sequence ID" value="MCI63393.1"/>
    <property type="molecule type" value="Genomic_DNA"/>
</dbReference>
<proteinExistence type="predicted"/>
<dbReference type="AlphaFoldDB" id="A0A392TQF4"/>
<comment type="caution">
    <text evidence="1">The sequence shown here is derived from an EMBL/GenBank/DDBJ whole genome shotgun (WGS) entry which is preliminary data.</text>
</comment>
<evidence type="ECO:0000313" key="1">
    <source>
        <dbReference type="EMBL" id="MCI63393.1"/>
    </source>
</evidence>
<keyword evidence="2" id="KW-1185">Reference proteome</keyword>
<reference evidence="1 2" key="1">
    <citation type="journal article" date="2018" name="Front. Plant Sci.">
        <title>Red Clover (Trifolium pratense) and Zigzag Clover (T. medium) - A Picture of Genomic Similarities and Differences.</title>
        <authorList>
            <person name="Dluhosova J."/>
            <person name="Istvanek J."/>
            <person name="Nedelnik J."/>
            <person name="Repkova J."/>
        </authorList>
    </citation>
    <scope>NUCLEOTIDE SEQUENCE [LARGE SCALE GENOMIC DNA]</scope>
    <source>
        <strain evidence="2">cv. 10/8</strain>
        <tissue evidence="1">Leaf</tissue>
    </source>
</reference>
<dbReference type="Proteomes" id="UP000265520">
    <property type="component" value="Unassembled WGS sequence"/>
</dbReference>
<sequence length="48" mass="5457">IQPDSSSSDRSRKDSLYMPIWSLCLQKDAICPVQCTNNIPKVHAIHFL</sequence>
<feature type="non-terminal residue" evidence="1">
    <location>
        <position position="1"/>
    </location>
</feature>